<evidence type="ECO:0000313" key="3">
    <source>
        <dbReference type="EMBL" id="EEC17705.1"/>
    </source>
</evidence>
<dbReference type="InterPro" id="IPR036179">
    <property type="entry name" value="Ig-like_dom_sf"/>
</dbReference>
<dbReference type="EMBL" id="ABJB010618787">
    <property type="status" value="NOT_ANNOTATED_CDS"/>
    <property type="molecule type" value="Genomic_DNA"/>
</dbReference>
<feature type="domain" description="Ig-like" evidence="2">
    <location>
        <begin position="104"/>
        <end position="184"/>
    </location>
</feature>
<evidence type="ECO:0000313" key="4">
    <source>
        <dbReference type="EnsemblMetazoa" id="ISCW013428-PA"/>
    </source>
</evidence>
<reference evidence="3 5" key="1">
    <citation type="submission" date="2008-03" db="EMBL/GenBank/DDBJ databases">
        <title>Annotation of Ixodes scapularis.</title>
        <authorList>
            <consortium name="Ixodes scapularis Genome Project Consortium"/>
            <person name="Caler E."/>
            <person name="Hannick L.I."/>
            <person name="Bidwell S."/>
            <person name="Joardar V."/>
            <person name="Thiagarajan M."/>
            <person name="Amedeo P."/>
            <person name="Galinsky K.J."/>
            <person name="Schobel S."/>
            <person name="Inman J."/>
            <person name="Hostetler J."/>
            <person name="Miller J."/>
            <person name="Hammond M."/>
            <person name="Megy K."/>
            <person name="Lawson D."/>
            <person name="Kodira C."/>
            <person name="Sutton G."/>
            <person name="Meyer J."/>
            <person name="Hill C.A."/>
            <person name="Birren B."/>
            <person name="Nene V."/>
            <person name="Collins F."/>
            <person name="Alarcon-Chaidez F."/>
            <person name="Wikel S."/>
            <person name="Strausberg R."/>
        </authorList>
    </citation>
    <scope>NUCLEOTIDE SEQUENCE [LARGE SCALE GENOMIC DNA]</scope>
    <source>
        <strain evidence="5">Wikel</strain>
        <strain evidence="3">Wikel colony</strain>
    </source>
</reference>
<dbReference type="PANTHER" id="PTHR39069">
    <property type="entry name" value="ECDYSONE-INDUCIBLE GENE E1, ISOFORM A"/>
    <property type="match status" value="1"/>
</dbReference>
<dbReference type="EnsemblMetazoa" id="ISCW013428-RA">
    <property type="protein sequence ID" value="ISCW013428-PA"/>
    <property type="gene ID" value="ISCW013428"/>
</dbReference>
<dbReference type="Pfam" id="PF01683">
    <property type="entry name" value="EB"/>
    <property type="match status" value="1"/>
</dbReference>
<evidence type="ECO:0000259" key="2">
    <source>
        <dbReference type="PROSITE" id="PS50835"/>
    </source>
</evidence>
<keyword evidence="1" id="KW-0472">Membrane</keyword>
<dbReference type="PROSITE" id="PS50835">
    <property type="entry name" value="IG_LIKE"/>
    <property type="match status" value="1"/>
</dbReference>
<dbReference type="EMBL" id="ABJB010316564">
    <property type="status" value="NOT_ANNOTATED_CDS"/>
    <property type="molecule type" value="Genomic_DNA"/>
</dbReference>
<keyword evidence="5" id="KW-1185">Reference proteome</keyword>
<dbReference type="PANTHER" id="PTHR39069:SF8">
    <property type="entry name" value="FI17111P1"/>
    <property type="match status" value="1"/>
</dbReference>
<dbReference type="GO" id="GO:0050808">
    <property type="term" value="P:synapse organization"/>
    <property type="evidence" value="ECO:0000318"/>
    <property type="project" value="GO_Central"/>
</dbReference>
<dbReference type="GO" id="GO:0032589">
    <property type="term" value="C:neuron projection membrane"/>
    <property type="evidence" value="ECO:0000318"/>
    <property type="project" value="GO_Central"/>
</dbReference>
<dbReference type="SUPFAM" id="SSF48726">
    <property type="entry name" value="Immunoglobulin"/>
    <property type="match status" value="1"/>
</dbReference>
<proteinExistence type="predicted"/>
<protein>
    <recommendedName>
        <fullName evidence="2">Ig-like domain-containing protein</fullName>
    </recommendedName>
</protein>
<keyword evidence="1" id="KW-0812">Transmembrane</keyword>
<dbReference type="Pfam" id="PF07679">
    <property type="entry name" value="I-set"/>
    <property type="match status" value="1"/>
</dbReference>
<reference evidence="4" key="2">
    <citation type="submission" date="2020-05" db="UniProtKB">
        <authorList>
            <consortium name="EnsemblMetazoa"/>
        </authorList>
    </citation>
    <scope>IDENTIFICATION</scope>
    <source>
        <strain evidence="4">wikel</strain>
    </source>
</reference>
<sequence length="390" mass="43777">MRVGCSCSSKDEALESSLLRWHHHNFLRNSLKVGKDGQRATARQGCIMFFSPPSSDTRFRDLLLARNVVNLPFSGMIFSCWKTIAAVWILDYAADAATNEYIYPTIIYPRNITMGFGYNVKYLCVLHVSDETHYDIIWHHGDSMLTSDSKRTVEVKPDGPQTLISHLEVRDLNENDAGSYSCSAIVKVGETKVVPDVVYLNLTDYKAAHWSEPCLNDTSSCVDTNTGCFSVSPPLKHSPTSFACQCQKDFPIYNPEGRRCDKGSRLGEPCEIHHQCTWFTDYSECASETCQCVDGFKANLVGTKCTNESFIDYTCTFDWECGDTGMVCLDGACRYNVAISGGQIALLTLLSLIGFLLLIYLCVLCVRCFRQRKSSKRHHEPEIFIVPMNS</sequence>
<evidence type="ECO:0000256" key="1">
    <source>
        <dbReference type="SAM" id="Phobius"/>
    </source>
</evidence>
<organism>
    <name type="scientific">Ixodes scapularis</name>
    <name type="common">Black-legged tick</name>
    <name type="synonym">Deer tick</name>
    <dbReference type="NCBI Taxonomy" id="6945"/>
    <lineage>
        <taxon>Eukaryota</taxon>
        <taxon>Metazoa</taxon>
        <taxon>Ecdysozoa</taxon>
        <taxon>Arthropoda</taxon>
        <taxon>Chelicerata</taxon>
        <taxon>Arachnida</taxon>
        <taxon>Acari</taxon>
        <taxon>Parasitiformes</taxon>
        <taxon>Ixodida</taxon>
        <taxon>Ixodoidea</taxon>
        <taxon>Ixodidae</taxon>
        <taxon>Ixodinae</taxon>
        <taxon>Ixodes</taxon>
    </lineage>
</organism>
<feature type="transmembrane region" description="Helical" evidence="1">
    <location>
        <begin position="344"/>
        <end position="369"/>
    </location>
</feature>
<dbReference type="OrthoDB" id="6479028at2759"/>
<evidence type="ECO:0000313" key="5">
    <source>
        <dbReference type="Proteomes" id="UP000001555"/>
    </source>
</evidence>
<dbReference type="InterPro" id="IPR007110">
    <property type="entry name" value="Ig-like_dom"/>
</dbReference>
<keyword evidence="1" id="KW-1133">Transmembrane helix</keyword>
<name>B7QFT3_IXOSC</name>
<dbReference type="InParanoid" id="B7QFT3"/>
<dbReference type="EMBL" id="ABJB010800897">
    <property type="status" value="NOT_ANNOTATED_CDS"/>
    <property type="molecule type" value="Genomic_DNA"/>
</dbReference>
<dbReference type="InterPro" id="IPR013783">
    <property type="entry name" value="Ig-like_fold"/>
</dbReference>
<dbReference type="VEuPathDB" id="VectorBase:ISCW013428"/>
<dbReference type="EMBL" id="DS927659">
    <property type="protein sequence ID" value="EEC17705.1"/>
    <property type="molecule type" value="Genomic_DNA"/>
</dbReference>
<accession>B7QFT3</accession>
<gene>
    <name evidence="3" type="ORF">IscW_ISCW013428</name>
</gene>
<dbReference type="HOGENOM" id="CLU_708408_0_0_1"/>
<dbReference type="InterPro" id="IPR013098">
    <property type="entry name" value="Ig_I-set"/>
</dbReference>
<dbReference type="VEuPathDB" id="VectorBase:ISCP_026655"/>
<dbReference type="Proteomes" id="UP000001555">
    <property type="component" value="Unassembled WGS sequence"/>
</dbReference>
<dbReference type="PaxDb" id="6945-B7QFT3"/>
<dbReference type="Gene3D" id="2.60.40.10">
    <property type="entry name" value="Immunoglobulins"/>
    <property type="match status" value="1"/>
</dbReference>
<dbReference type="InterPro" id="IPR006149">
    <property type="entry name" value="EB_dom"/>
</dbReference>
<dbReference type="AlphaFoldDB" id="B7QFT3"/>